<dbReference type="SUPFAM" id="SSF57756">
    <property type="entry name" value="Retrovirus zinc finger-like domains"/>
    <property type="match status" value="1"/>
</dbReference>
<dbReference type="InterPro" id="IPR038269">
    <property type="entry name" value="SCAN_sf"/>
</dbReference>
<dbReference type="Gene3D" id="4.10.60.10">
    <property type="entry name" value="Zinc finger, CCHC-type"/>
    <property type="match status" value="1"/>
</dbReference>
<keyword evidence="1" id="KW-0862">Zinc</keyword>
<dbReference type="SMART" id="SM00343">
    <property type="entry name" value="ZnF_C2HC"/>
    <property type="match status" value="1"/>
</dbReference>
<dbReference type="Gene3D" id="1.10.4020.10">
    <property type="entry name" value="DNA breaking-rejoining enzymes"/>
    <property type="match status" value="1"/>
</dbReference>
<evidence type="ECO:0000259" key="4">
    <source>
        <dbReference type="PROSITE" id="PS50804"/>
    </source>
</evidence>
<reference evidence="5" key="1">
    <citation type="thesis" date="2020" institute="ProQuest LLC" country="789 East Eisenhower Parkway, Ann Arbor, MI, USA">
        <title>Comparative Genomics and Chromosome Evolution.</title>
        <authorList>
            <person name="Mudd A.B."/>
        </authorList>
    </citation>
    <scope>NUCLEOTIDE SEQUENCE</scope>
    <source>
        <strain evidence="5">237g6f4</strain>
        <tissue evidence="5">Blood</tissue>
    </source>
</reference>
<feature type="region of interest" description="Disordered" evidence="2">
    <location>
        <begin position="307"/>
        <end position="326"/>
    </location>
</feature>
<evidence type="ECO:0000313" key="5">
    <source>
        <dbReference type="EMBL" id="KAG8538848.1"/>
    </source>
</evidence>
<proteinExistence type="predicted"/>
<accession>A0AAV6YRY2</accession>
<dbReference type="Pfam" id="PF02023">
    <property type="entry name" value="SCAN"/>
    <property type="match status" value="1"/>
</dbReference>
<evidence type="ECO:0000256" key="2">
    <source>
        <dbReference type="SAM" id="MobiDB-lite"/>
    </source>
</evidence>
<dbReference type="SUPFAM" id="SSF47353">
    <property type="entry name" value="Retrovirus capsid dimerization domain-like"/>
    <property type="match status" value="1"/>
</dbReference>
<feature type="domain" description="CCHC-type" evidence="3">
    <location>
        <begin position="335"/>
        <end position="349"/>
    </location>
</feature>
<protein>
    <recommendedName>
        <fullName evidence="7">CCHC-type domain-containing protein</fullName>
    </recommendedName>
</protein>
<dbReference type="AlphaFoldDB" id="A0AAV6YRY2"/>
<dbReference type="PROSITE" id="PS50804">
    <property type="entry name" value="SCAN_BOX"/>
    <property type="match status" value="1"/>
</dbReference>
<dbReference type="InterPro" id="IPR036875">
    <property type="entry name" value="Znf_CCHC_sf"/>
</dbReference>
<evidence type="ECO:0000259" key="3">
    <source>
        <dbReference type="PROSITE" id="PS50158"/>
    </source>
</evidence>
<keyword evidence="6" id="KW-1185">Reference proteome</keyword>
<comment type="caution">
    <text evidence="5">The sequence shown here is derived from an EMBL/GenBank/DDBJ whole genome shotgun (WGS) entry which is preliminary data.</text>
</comment>
<name>A0AAV6YRY2_ENGPU</name>
<dbReference type="EMBL" id="WNYA01018179">
    <property type="protein sequence ID" value="KAG8538848.1"/>
    <property type="molecule type" value="Genomic_DNA"/>
</dbReference>
<dbReference type="SMART" id="SM00431">
    <property type="entry name" value="SCAN"/>
    <property type="match status" value="1"/>
</dbReference>
<feature type="compositionally biased region" description="Low complexity" evidence="2">
    <location>
        <begin position="15"/>
        <end position="36"/>
    </location>
</feature>
<dbReference type="PROSITE" id="PS50158">
    <property type="entry name" value="ZF_CCHC"/>
    <property type="match status" value="1"/>
</dbReference>
<feature type="region of interest" description="Disordered" evidence="2">
    <location>
        <begin position="13"/>
        <end position="65"/>
    </location>
</feature>
<gene>
    <name evidence="5" type="ORF">GDO81_021967</name>
</gene>
<evidence type="ECO:0000313" key="6">
    <source>
        <dbReference type="Proteomes" id="UP000824782"/>
    </source>
</evidence>
<evidence type="ECO:0008006" key="7">
    <source>
        <dbReference type="Google" id="ProtNLM"/>
    </source>
</evidence>
<keyword evidence="1" id="KW-0863">Zinc-finger</keyword>
<sequence>MEDFIKYLQEEARANRQQQQEESMANRQLQQAMLQQQEERSRQQQAMFQQQEERSRQQQAMLQQQQEESRAMFQLMMEKFSGIMAAPQALTTEGSHTGLQGYPVVQRSARAAVQKALQKMAATDDVEAYLTVFERVAEREELPAEQWADVLAPFLTGESQKAYYDLSETEAREYPQLKAEILARLGVTVQVRSSRVHQWAYSEKLPPRSQMCDLIHLVRKWLQPEDCTPAQMVERVVLDKFTRSLPSRLQRWVGQAGPTKAEELVSLVERYRATEDLLLTSPTRSSASDRVTKPAGKTATAEKGRHVRLGGGSLGGVDTQKPSEARDRGHGRIQCWRCHEMGHIAANCPLSVEPMDCNQTRRVSLFARPVLAADGRRVGVLCIHGDTREYPTAVINLHTPCGTVTHEVGVVGTLYHEAIIGRDLPVFWDLWRRRPTSGAVADNGHQVCPALAPEPFEADVPTPAVGVTPCDEFSPLEVLAATGPYLG</sequence>
<dbReference type="PANTHER" id="PTHR46888">
    <property type="entry name" value="ZINC KNUCKLE DOMAINCONTAINING PROTEIN-RELATED"/>
    <property type="match status" value="1"/>
</dbReference>
<dbReference type="Proteomes" id="UP000824782">
    <property type="component" value="Unassembled WGS sequence"/>
</dbReference>
<dbReference type="InterPro" id="IPR001878">
    <property type="entry name" value="Znf_CCHC"/>
</dbReference>
<evidence type="ECO:0000256" key="1">
    <source>
        <dbReference type="PROSITE-ProRule" id="PRU00047"/>
    </source>
</evidence>
<feature type="region of interest" description="Disordered" evidence="2">
    <location>
        <begin position="282"/>
        <end position="301"/>
    </location>
</feature>
<feature type="domain" description="SCAN box" evidence="4">
    <location>
        <begin position="195"/>
        <end position="272"/>
    </location>
</feature>
<dbReference type="PANTHER" id="PTHR46888:SF15">
    <property type="entry name" value="ZINC FINGER AND SCAN DOMAIN-CONTAINING PROTEIN 12-LIKE"/>
    <property type="match status" value="1"/>
</dbReference>
<dbReference type="GO" id="GO:0008270">
    <property type="term" value="F:zinc ion binding"/>
    <property type="evidence" value="ECO:0007669"/>
    <property type="project" value="UniProtKB-KW"/>
</dbReference>
<keyword evidence="1" id="KW-0479">Metal-binding</keyword>
<dbReference type="InterPro" id="IPR003309">
    <property type="entry name" value="SCAN_dom"/>
</dbReference>
<dbReference type="GO" id="GO:0003676">
    <property type="term" value="F:nucleic acid binding"/>
    <property type="evidence" value="ECO:0007669"/>
    <property type="project" value="InterPro"/>
</dbReference>
<organism evidence="5 6">
    <name type="scientific">Engystomops pustulosus</name>
    <name type="common">Tungara frog</name>
    <name type="synonym">Physalaemus pustulosus</name>
    <dbReference type="NCBI Taxonomy" id="76066"/>
    <lineage>
        <taxon>Eukaryota</taxon>
        <taxon>Metazoa</taxon>
        <taxon>Chordata</taxon>
        <taxon>Craniata</taxon>
        <taxon>Vertebrata</taxon>
        <taxon>Euteleostomi</taxon>
        <taxon>Amphibia</taxon>
        <taxon>Batrachia</taxon>
        <taxon>Anura</taxon>
        <taxon>Neobatrachia</taxon>
        <taxon>Hyloidea</taxon>
        <taxon>Leptodactylidae</taxon>
        <taxon>Leiuperinae</taxon>
        <taxon>Engystomops</taxon>
    </lineage>
</organism>